<dbReference type="AlphaFoldDB" id="A0A8J5W8Q5"/>
<evidence type="ECO:0000259" key="1">
    <source>
        <dbReference type="Pfam" id="PF00582"/>
    </source>
</evidence>
<keyword evidence="3" id="KW-1185">Reference proteome</keyword>
<dbReference type="Proteomes" id="UP000729402">
    <property type="component" value="Unassembled WGS sequence"/>
</dbReference>
<evidence type="ECO:0000313" key="3">
    <source>
        <dbReference type="Proteomes" id="UP000729402"/>
    </source>
</evidence>
<dbReference type="InterPro" id="IPR006016">
    <property type="entry name" value="UspA"/>
</dbReference>
<sequence length="181" mass="19431">MIVTGGRRNIGVAVDFTACSKAALRWALASLARPGDRLVLVHVKGSFQYEHGVANLWEHQGSPIIPLAELSDPRVSRIYGVAPDAETIDILKRAAVQKGVEVVAKVYWGEPARKLTEAVHSVPLQWLVVGSRGIGAVKRVLMGSISTYVVNHATCPVTVVREKGLPPPPPPSAATAASYYY</sequence>
<dbReference type="EMBL" id="JAAALK010000082">
    <property type="protein sequence ID" value="KAG8084934.1"/>
    <property type="molecule type" value="Genomic_DNA"/>
</dbReference>
<protein>
    <recommendedName>
        <fullName evidence="1">UspA domain-containing protein</fullName>
    </recommendedName>
</protein>
<dbReference type="PANTHER" id="PTHR46100">
    <property type="entry name" value="IMP2'P"/>
    <property type="match status" value="1"/>
</dbReference>
<name>A0A8J5W8Q5_ZIZPA</name>
<dbReference type="PANTHER" id="PTHR46100:SF8">
    <property type="entry name" value="OS05G0170200 PROTEIN"/>
    <property type="match status" value="1"/>
</dbReference>
<dbReference type="CDD" id="cd23659">
    <property type="entry name" value="USP_At3g01520-like"/>
    <property type="match status" value="1"/>
</dbReference>
<feature type="domain" description="UspA" evidence="1">
    <location>
        <begin position="7"/>
        <end position="161"/>
    </location>
</feature>
<reference evidence="2" key="2">
    <citation type="submission" date="2021-02" db="EMBL/GenBank/DDBJ databases">
        <authorList>
            <person name="Kimball J.A."/>
            <person name="Haas M.W."/>
            <person name="Macchietto M."/>
            <person name="Kono T."/>
            <person name="Duquette J."/>
            <person name="Shao M."/>
        </authorList>
    </citation>
    <scope>NUCLEOTIDE SEQUENCE</scope>
    <source>
        <tissue evidence="2">Fresh leaf tissue</tissue>
    </source>
</reference>
<accession>A0A8J5W8Q5</accession>
<dbReference type="Pfam" id="PF00582">
    <property type="entry name" value="Usp"/>
    <property type="match status" value="1"/>
</dbReference>
<comment type="caution">
    <text evidence="2">The sequence shown here is derived from an EMBL/GenBank/DDBJ whole genome shotgun (WGS) entry which is preliminary data.</text>
</comment>
<dbReference type="OrthoDB" id="843225at2759"/>
<reference evidence="2" key="1">
    <citation type="journal article" date="2021" name="bioRxiv">
        <title>Whole Genome Assembly and Annotation of Northern Wild Rice, Zizania palustris L., Supports a Whole Genome Duplication in the Zizania Genus.</title>
        <authorList>
            <person name="Haas M."/>
            <person name="Kono T."/>
            <person name="Macchietto M."/>
            <person name="Millas R."/>
            <person name="McGilp L."/>
            <person name="Shao M."/>
            <person name="Duquette J."/>
            <person name="Hirsch C.N."/>
            <person name="Kimball J."/>
        </authorList>
    </citation>
    <scope>NUCLEOTIDE SEQUENCE</scope>
    <source>
        <tissue evidence="2">Fresh leaf tissue</tissue>
    </source>
</reference>
<evidence type="ECO:0000313" key="2">
    <source>
        <dbReference type="EMBL" id="KAG8084934.1"/>
    </source>
</evidence>
<organism evidence="2 3">
    <name type="scientific">Zizania palustris</name>
    <name type="common">Northern wild rice</name>
    <dbReference type="NCBI Taxonomy" id="103762"/>
    <lineage>
        <taxon>Eukaryota</taxon>
        <taxon>Viridiplantae</taxon>
        <taxon>Streptophyta</taxon>
        <taxon>Embryophyta</taxon>
        <taxon>Tracheophyta</taxon>
        <taxon>Spermatophyta</taxon>
        <taxon>Magnoliopsida</taxon>
        <taxon>Liliopsida</taxon>
        <taxon>Poales</taxon>
        <taxon>Poaceae</taxon>
        <taxon>BOP clade</taxon>
        <taxon>Oryzoideae</taxon>
        <taxon>Oryzeae</taxon>
        <taxon>Zizaniinae</taxon>
        <taxon>Zizania</taxon>
    </lineage>
</organism>
<proteinExistence type="predicted"/>
<gene>
    <name evidence="2" type="ORF">GUJ93_ZPchr0010g8390</name>
</gene>